<feature type="domain" description="Moybdenum cofactor oxidoreductase dimerisation" evidence="6">
    <location>
        <begin position="270"/>
        <end position="358"/>
    </location>
</feature>
<evidence type="ECO:0008006" key="9">
    <source>
        <dbReference type="Google" id="ProtNLM"/>
    </source>
</evidence>
<proteinExistence type="predicted"/>
<evidence type="ECO:0000256" key="1">
    <source>
        <dbReference type="ARBA" id="ARBA00001924"/>
    </source>
</evidence>
<evidence type="ECO:0000313" key="8">
    <source>
        <dbReference type="Proteomes" id="UP000541558"/>
    </source>
</evidence>
<evidence type="ECO:0000313" key="7">
    <source>
        <dbReference type="EMBL" id="KAF5342169.1"/>
    </source>
</evidence>
<dbReference type="InterPro" id="IPR000572">
    <property type="entry name" value="OxRdtase_Mopterin-bd_dom"/>
</dbReference>
<dbReference type="AlphaFoldDB" id="A0A8H5CI45"/>
<dbReference type="InterPro" id="IPR008335">
    <property type="entry name" value="Mopterin_OxRdtase_euk"/>
</dbReference>
<evidence type="ECO:0000259" key="6">
    <source>
        <dbReference type="Pfam" id="PF03404"/>
    </source>
</evidence>
<dbReference type="PRINTS" id="PR00407">
    <property type="entry name" value="EUMOPTERIN"/>
</dbReference>
<dbReference type="Pfam" id="PF03404">
    <property type="entry name" value="Mo-co_dimer"/>
    <property type="match status" value="1"/>
</dbReference>
<dbReference type="PANTHER" id="PTHR19372:SF7">
    <property type="entry name" value="SULFITE OXIDASE, MITOCHONDRIAL"/>
    <property type="match status" value="1"/>
</dbReference>
<dbReference type="SUPFAM" id="SSF81296">
    <property type="entry name" value="E set domains"/>
    <property type="match status" value="1"/>
</dbReference>
<dbReference type="Gene3D" id="2.60.40.650">
    <property type="match status" value="1"/>
</dbReference>
<dbReference type="InterPro" id="IPR014756">
    <property type="entry name" value="Ig_E-set"/>
</dbReference>
<dbReference type="InterPro" id="IPR036374">
    <property type="entry name" value="OxRdtase_Mopterin-bd_sf"/>
</dbReference>
<evidence type="ECO:0000256" key="4">
    <source>
        <dbReference type="ARBA" id="ARBA00023002"/>
    </source>
</evidence>
<dbReference type="Pfam" id="PF00174">
    <property type="entry name" value="Oxidored_molyb"/>
    <property type="match status" value="1"/>
</dbReference>
<dbReference type="InterPro" id="IPR005066">
    <property type="entry name" value="MoCF_OxRdtse_dimer"/>
</dbReference>
<organism evidence="7 8">
    <name type="scientific">Ephemerocybe angulata</name>
    <dbReference type="NCBI Taxonomy" id="980116"/>
    <lineage>
        <taxon>Eukaryota</taxon>
        <taxon>Fungi</taxon>
        <taxon>Dikarya</taxon>
        <taxon>Basidiomycota</taxon>
        <taxon>Agaricomycotina</taxon>
        <taxon>Agaricomycetes</taxon>
        <taxon>Agaricomycetidae</taxon>
        <taxon>Agaricales</taxon>
        <taxon>Agaricineae</taxon>
        <taxon>Psathyrellaceae</taxon>
        <taxon>Ephemerocybe</taxon>
    </lineage>
</organism>
<dbReference type="GO" id="GO:0043546">
    <property type="term" value="F:molybdopterin cofactor binding"/>
    <property type="evidence" value="ECO:0007669"/>
    <property type="project" value="TreeGrafter"/>
</dbReference>
<comment type="caution">
    <text evidence="7">The sequence shown here is derived from an EMBL/GenBank/DDBJ whole genome shotgun (WGS) entry which is preliminary data.</text>
</comment>
<dbReference type="OrthoDB" id="10051395at2759"/>
<gene>
    <name evidence="7" type="ORF">D9611_001744</name>
</gene>
<name>A0A8H5CI45_9AGAR</name>
<dbReference type="Proteomes" id="UP000541558">
    <property type="component" value="Unassembled WGS sequence"/>
</dbReference>
<comment type="cofactor">
    <cofactor evidence="1">
        <name>Mo-molybdopterin</name>
        <dbReference type="ChEBI" id="CHEBI:71302"/>
    </cofactor>
</comment>
<sequence>MDFSQEPPHSTLLHIQAKEPFNAEPLASSLSEFPITPEDLVYCRNHGPVREFDEGKYTLAVKGLVKQEANLSMAQIKAGWRVKEVVATLQCAGIRRNEMGAIKKVNGVPWKDGVIANCKWGGIPLRDVLLHCGIQPTTDNEQLHVCFDSYATLCEDDTYYGASIPLERALDEAADVLIAFEMNGEMLSPDHGGPLRVIVPGYLGARWVKWVDTITVCAHESPNFYQQRDYKILPPEIDTKDKARDQWSKYPSMTVLPLNSIVGSAQRTPDGKVFVKGFASPGANGNIKRVELSIDEGATWREAKITYQEGRWSWTLWEASLESAEEHGVVYSRAVDEGGDVQPKDGGWNVRGVAYNAWGVGRW</sequence>
<evidence type="ECO:0000259" key="5">
    <source>
        <dbReference type="Pfam" id="PF00174"/>
    </source>
</evidence>
<dbReference type="EMBL" id="JAACJK010000001">
    <property type="protein sequence ID" value="KAF5342169.1"/>
    <property type="molecule type" value="Genomic_DNA"/>
</dbReference>
<dbReference type="Gene3D" id="3.90.420.10">
    <property type="entry name" value="Oxidoreductase, molybdopterin-binding domain"/>
    <property type="match status" value="1"/>
</dbReference>
<dbReference type="GO" id="GO:0030151">
    <property type="term" value="F:molybdenum ion binding"/>
    <property type="evidence" value="ECO:0007669"/>
    <property type="project" value="InterPro"/>
</dbReference>
<dbReference type="GO" id="GO:0006790">
    <property type="term" value="P:sulfur compound metabolic process"/>
    <property type="evidence" value="ECO:0007669"/>
    <property type="project" value="TreeGrafter"/>
</dbReference>
<feature type="domain" description="Oxidoreductase molybdopterin-binding" evidence="5">
    <location>
        <begin position="46"/>
        <end position="225"/>
    </location>
</feature>
<protein>
    <recommendedName>
        <fullName evidence="9">Sulfite oxidase</fullName>
    </recommendedName>
</protein>
<keyword evidence="4" id="KW-0560">Oxidoreductase</keyword>
<keyword evidence="2" id="KW-0500">Molybdenum</keyword>
<evidence type="ECO:0000256" key="3">
    <source>
        <dbReference type="ARBA" id="ARBA00022723"/>
    </source>
</evidence>
<keyword evidence="8" id="KW-1185">Reference proteome</keyword>
<dbReference type="GO" id="GO:0005739">
    <property type="term" value="C:mitochondrion"/>
    <property type="evidence" value="ECO:0007669"/>
    <property type="project" value="TreeGrafter"/>
</dbReference>
<dbReference type="GO" id="GO:0020037">
    <property type="term" value="F:heme binding"/>
    <property type="evidence" value="ECO:0007669"/>
    <property type="project" value="TreeGrafter"/>
</dbReference>
<dbReference type="SUPFAM" id="SSF56524">
    <property type="entry name" value="Oxidoreductase molybdopterin-binding domain"/>
    <property type="match status" value="1"/>
</dbReference>
<keyword evidence="3" id="KW-0479">Metal-binding</keyword>
<accession>A0A8H5CI45</accession>
<dbReference type="PANTHER" id="PTHR19372">
    <property type="entry name" value="SULFITE REDUCTASE"/>
    <property type="match status" value="1"/>
</dbReference>
<dbReference type="FunFam" id="3.90.420.10:FF:000002">
    <property type="entry name" value="sulfite oxidase, mitochondrial"/>
    <property type="match status" value="1"/>
</dbReference>
<dbReference type="GO" id="GO:0008482">
    <property type="term" value="F:sulfite oxidase activity"/>
    <property type="evidence" value="ECO:0007669"/>
    <property type="project" value="TreeGrafter"/>
</dbReference>
<reference evidence="7 8" key="1">
    <citation type="journal article" date="2020" name="ISME J.">
        <title>Uncovering the hidden diversity of litter-decomposition mechanisms in mushroom-forming fungi.</title>
        <authorList>
            <person name="Floudas D."/>
            <person name="Bentzer J."/>
            <person name="Ahren D."/>
            <person name="Johansson T."/>
            <person name="Persson P."/>
            <person name="Tunlid A."/>
        </authorList>
    </citation>
    <scope>NUCLEOTIDE SEQUENCE [LARGE SCALE GENOMIC DNA]</scope>
    <source>
        <strain evidence="7 8">CBS 175.51</strain>
    </source>
</reference>
<evidence type="ECO:0000256" key="2">
    <source>
        <dbReference type="ARBA" id="ARBA00022505"/>
    </source>
</evidence>